<dbReference type="SMART" id="SM00347">
    <property type="entry name" value="HTH_MARR"/>
    <property type="match status" value="1"/>
</dbReference>
<keyword evidence="1" id="KW-0238">DNA-binding</keyword>
<dbReference type="RefSeq" id="WP_185177590.1">
    <property type="nucleotide sequence ID" value="NZ_CBCSEP010000018.1"/>
</dbReference>
<name>A0A841T8G2_9BACL</name>
<protein>
    <submittedName>
        <fullName evidence="3">MarR family transcriptional regulator</fullName>
    </submittedName>
</protein>
<dbReference type="Pfam" id="PF12802">
    <property type="entry name" value="MarR_2"/>
    <property type="match status" value="1"/>
</dbReference>
<proteinExistence type="predicted"/>
<sequence length="144" mass="16699">MDNNAVFQRFITFTAAVHQVTNEFMKELRLDSVTPVQYGILQYIAIHQPVTPSQISECQHISMPNTSRELKKLYERELCEKIDAPEDRRKQYIRLTPGGEALMNEAFAYLQSRFLEQIRDVSAEELADIEQALGLLEAKVFYTR</sequence>
<comment type="caution">
    <text evidence="3">The sequence shown here is derived from an EMBL/GenBank/DDBJ whole genome shotgun (WGS) entry which is preliminary data.</text>
</comment>
<evidence type="ECO:0000313" key="3">
    <source>
        <dbReference type="EMBL" id="MBB6676295.1"/>
    </source>
</evidence>
<dbReference type="PRINTS" id="PR00598">
    <property type="entry name" value="HTHMARR"/>
</dbReference>
<dbReference type="Gene3D" id="1.10.10.10">
    <property type="entry name" value="Winged helix-like DNA-binding domain superfamily/Winged helix DNA-binding domain"/>
    <property type="match status" value="1"/>
</dbReference>
<dbReference type="PROSITE" id="PS50995">
    <property type="entry name" value="HTH_MARR_2"/>
    <property type="match status" value="1"/>
</dbReference>
<dbReference type="Proteomes" id="UP000574133">
    <property type="component" value="Unassembled WGS sequence"/>
</dbReference>
<dbReference type="GO" id="GO:0003700">
    <property type="term" value="F:DNA-binding transcription factor activity"/>
    <property type="evidence" value="ECO:0007669"/>
    <property type="project" value="InterPro"/>
</dbReference>
<dbReference type="AlphaFoldDB" id="A0A841T8G2"/>
<reference evidence="3 4" key="1">
    <citation type="submission" date="2020-08" db="EMBL/GenBank/DDBJ databases">
        <title>Cohnella phylogeny.</title>
        <authorList>
            <person name="Dunlap C."/>
        </authorList>
    </citation>
    <scope>NUCLEOTIDE SEQUENCE [LARGE SCALE GENOMIC DNA]</scope>
    <source>
        <strain evidence="3 4">DSM 103658</strain>
    </source>
</reference>
<evidence type="ECO:0000259" key="2">
    <source>
        <dbReference type="PROSITE" id="PS50995"/>
    </source>
</evidence>
<dbReference type="InterPro" id="IPR036390">
    <property type="entry name" value="WH_DNA-bd_sf"/>
</dbReference>
<dbReference type="PANTHER" id="PTHR33164">
    <property type="entry name" value="TRANSCRIPTIONAL REGULATOR, MARR FAMILY"/>
    <property type="match status" value="1"/>
</dbReference>
<dbReference type="InterPro" id="IPR036388">
    <property type="entry name" value="WH-like_DNA-bd_sf"/>
</dbReference>
<feature type="domain" description="HTH marR-type" evidence="2">
    <location>
        <begin position="3"/>
        <end position="138"/>
    </location>
</feature>
<accession>A0A841T8G2</accession>
<evidence type="ECO:0000256" key="1">
    <source>
        <dbReference type="ARBA" id="ARBA00023125"/>
    </source>
</evidence>
<dbReference type="SUPFAM" id="SSF46785">
    <property type="entry name" value="Winged helix' DNA-binding domain"/>
    <property type="match status" value="1"/>
</dbReference>
<dbReference type="GO" id="GO:0003677">
    <property type="term" value="F:DNA binding"/>
    <property type="evidence" value="ECO:0007669"/>
    <property type="project" value="UniProtKB-KW"/>
</dbReference>
<dbReference type="InterPro" id="IPR000835">
    <property type="entry name" value="HTH_MarR-typ"/>
</dbReference>
<evidence type="ECO:0000313" key="4">
    <source>
        <dbReference type="Proteomes" id="UP000574133"/>
    </source>
</evidence>
<dbReference type="EMBL" id="JACJVN010000014">
    <property type="protein sequence ID" value="MBB6676295.1"/>
    <property type="molecule type" value="Genomic_DNA"/>
</dbReference>
<gene>
    <name evidence="3" type="ORF">H4Q31_03030</name>
</gene>
<dbReference type="PANTHER" id="PTHR33164:SF43">
    <property type="entry name" value="HTH-TYPE TRANSCRIPTIONAL REPRESSOR YETL"/>
    <property type="match status" value="1"/>
</dbReference>
<keyword evidence="4" id="KW-1185">Reference proteome</keyword>
<organism evidence="3 4">
    <name type="scientific">Cohnella lubricantis</name>
    <dbReference type="NCBI Taxonomy" id="2163172"/>
    <lineage>
        <taxon>Bacteria</taxon>
        <taxon>Bacillati</taxon>
        <taxon>Bacillota</taxon>
        <taxon>Bacilli</taxon>
        <taxon>Bacillales</taxon>
        <taxon>Paenibacillaceae</taxon>
        <taxon>Cohnella</taxon>
    </lineage>
</organism>
<dbReference type="GO" id="GO:0006950">
    <property type="term" value="P:response to stress"/>
    <property type="evidence" value="ECO:0007669"/>
    <property type="project" value="TreeGrafter"/>
</dbReference>
<dbReference type="InterPro" id="IPR039422">
    <property type="entry name" value="MarR/SlyA-like"/>
</dbReference>